<feature type="active site" description="Nucleophile" evidence="5">
    <location>
        <position position="82"/>
    </location>
</feature>
<evidence type="ECO:0000256" key="6">
    <source>
        <dbReference type="PIRSR" id="PIRSR000894-2"/>
    </source>
</evidence>
<feature type="active site" description="Proton donor" evidence="5">
    <location>
        <position position="351"/>
    </location>
</feature>
<dbReference type="Gene3D" id="3.40.50.1240">
    <property type="entry name" value="Phosphoglycerate mutase-like"/>
    <property type="match status" value="1"/>
</dbReference>
<dbReference type="FunCoup" id="G2QKX8">
    <property type="interactions" value="395"/>
</dbReference>
<dbReference type="SUPFAM" id="SSF53254">
    <property type="entry name" value="Phosphoglycerate mutase-like"/>
    <property type="match status" value="1"/>
</dbReference>
<proteinExistence type="inferred from homology"/>
<dbReference type="GO" id="GO:0009277">
    <property type="term" value="C:fungal-type cell wall"/>
    <property type="evidence" value="ECO:0007669"/>
    <property type="project" value="TreeGrafter"/>
</dbReference>
<dbReference type="InParanoid" id="G2QKX8"/>
<dbReference type="PANTHER" id="PTHR20963:SF23">
    <property type="entry name" value="3-PHYTASE"/>
    <property type="match status" value="1"/>
</dbReference>
<dbReference type="PROSITE" id="PS00616">
    <property type="entry name" value="HIS_ACID_PHOSPHAT_1"/>
    <property type="match status" value="1"/>
</dbReference>
<dbReference type="SMR" id="G2QKX8"/>
<evidence type="ECO:0000256" key="2">
    <source>
        <dbReference type="ARBA" id="ARBA00012632"/>
    </source>
</evidence>
<dbReference type="Pfam" id="PF00328">
    <property type="entry name" value="His_Phos_2"/>
    <property type="match status" value="1"/>
</dbReference>
<dbReference type="STRING" id="573729.G2QKX8"/>
<dbReference type="Proteomes" id="UP000007322">
    <property type="component" value="Chromosome 6"/>
</dbReference>
<evidence type="ECO:0000256" key="1">
    <source>
        <dbReference type="ARBA" id="ARBA00005375"/>
    </source>
</evidence>
<evidence type="ECO:0000313" key="8">
    <source>
        <dbReference type="Proteomes" id="UP000007322"/>
    </source>
</evidence>
<dbReference type="VEuPathDB" id="FungiDB:MYCTH_72932"/>
<dbReference type="InterPro" id="IPR033379">
    <property type="entry name" value="Acid_Pase_AS"/>
</dbReference>
<dbReference type="PIRSF" id="PIRSF000894">
    <property type="entry name" value="Acid_phosphatase"/>
    <property type="match status" value="1"/>
</dbReference>
<gene>
    <name evidence="7" type="ORF">MYCTH_72932</name>
</gene>
<dbReference type="EMBL" id="CP003007">
    <property type="protein sequence ID" value="AEO60610.1"/>
    <property type="molecule type" value="Genomic_DNA"/>
</dbReference>
<dbReference type="InterPro" id="IPR016274">
    <property type="entry name" value="Histidine_acid_Pase_euk"/>
</dbReference>
<dbReference type="InterPro" id="IPR029033">
    <property type="entry name" value="His_PPase_superfam"/>
</dbReference>
<dbReference type="PANTHER" id="PTHR20963">
    <property type="entry name" value="MULTIPLE INOSITOL POLYPHOSPHATE PHOSPHATASE-RELATED"/>
    <property type="match status" value="1"/>
</dbReference>
<evidence type="ECO:0000256" key="4">
    <source>
        <dbReference type="ARBA" id="ARBA00023180"/>
    </source>
</evidence>
<dbReference type="OMA" id="ANSPWFA"/>
<dbReference type="OrthoDB" id="6509975at2759"/>
<feature type="disulfide bond" evidence="6">
    <location>
        <begin position="264"/>
        <end position="278"/>
    </location>
</feature>
<keyword evidence="4" id="KW-0325">Glycoprotein</keyword>
<name>G2QKX8_THET4</name>
<dbReference type="InterPro" id="IPR000560">
    <property type="entry name" value="His_Pase_clade-2"/>
</dbReference>
<keyword evidence="3" id="KW-0378">Hydrolase</keyword>
<dbReference type="HOGENOM" id="CLU_020880_3_0_1"/>
<comment type="similarity">
    <text evidence="1">Belongs to the histidine acid phosphatase family.</text>
</comment>
<dbReference type="AlphaFoldDB" id="G2QKX8"/>
<reference evidence="7 8" key="1">
    <citation type="journal article" date="2011" name="Nat. Biotechnol.">
        <title>Comparative genomic analysis of the thermophilic biomass-degrading fungi Myceliophthora thermophila and Thielavia terrestris.</title>
        <authorList>
            <person name="Berka R.M."/>
            <person name="Grigoriev I.V."/>
            <person name="Otillar R."/>
            <person name="Salamov A."/>
            <person name="Grimwood J."/>
            <person name="Reid I."/>
            <person name="Ishmael N."/>
            <person name="John T."/>
            <person name="Darmond C."/>
            <person name="Moisan M.-C."/>
            <person name="Henrissat B."/>
            <person name="Coutinho P.M."/>
            <person name="Lombard V."/>
            <person name="Natvig D.O."/>
            <person name="Lindquist E."/>
            <person name="Schmutz J."/>
            <person name="Lucas S."/>
            <person name="Harris P."/>
            <person name="Powlowski J."/>
            <person name="Bellemare A."/>
            <person name="Taylor D."/>
            <person name="Butler G."/>
            <person name="de Vries R.P."/>
            <person name="Allijn I.E."/>
            <person name="van den Brink J."/>
            <person name="Ushinsky S."/>
            <person name="Storms R."/>
            <person name="Powell A.J."/>
            <person name="Paulsen I.T."/>
            <person name="Elbourne L.D.H."/>
            <person name="Baker S.E."/>
            <person name="Magnuson J."/>
            <person name="LaBoissiere S."/>
            <person name="Clutterbuck A.J."/>
            <person name="Martinez D."/>
            <person name="Wogulis M."/>
            <person name="de Leon A.L."/>
            <person name="Rey M.W."/>
            <person name="Tsang A."/>
        </authorList>
    </citation>
    <scope>NUCLEOTIDE SEQUENCE [LARGE SCALE GENOMIC DNA]</scope>
    <source>
        <strain evidence="8">ATCC 42464 / BCRC 31852 / DSM 1799</strain>
    </source>
</reference>
<evidence type="ECO:0000256" key="3">
    <source>
        <dbReference type="ARBA" id="ARBA00022801"/>
    </source>
</evidence>
<evidence type="ECO:0000313" key="7">
    <source>
        <dbReference type="EMBL" id="AEO60610.1"/>
    </source>
</evidence>
<dbReference type="eggNOG" id="KOG1382">
    <property type="taxonomic scope" value="Eukaryota"/>
</dbReference>
<sequence>MTPTATISAVLTCAGMAYARAGAGTPLDPVQPVVLPNGAMAKNPLAHLGGNGPWTTAPNVNGIPPDVPKNCYVDQAAYVLRHGSRYPDPGAHSGWLDMARRFREGDYSASGPLSFVHRWDTPLAHPEIQLSQLSQTGYKELSDLGYTLRTRYPNLYQEGEDFYVWANNYTRVIQTAQLFVRGYLGPNSTLLGKVVSVTGKGFPDQLANTLAPSDMCPAFKDDSEVQQSAWRSRWLPSFIERLSKYIRGNLTLQDSQWNDFPYICGFESQITGRLSPFCDTFTQEELEQYEYQQDLRYYYGLGPGASVSSKMMAPFLNALMQRFVDGPDAQGIAKGGALFKVPRLLMNFVNDGQLIQLAAATGVFDKQKPLPVNYIPRDRLWRSSRISPMRGTIAFERLNCRVRNSHGGWGLAREKNETFVRIRINEAVYPVPGCQGGPGQSCRLTDYAAYIARKVKAIGSFAALCNATDPATPRTVLGASFLTDLDQPHLQIVTP</sequence>
<dbReference type="GO" id="GO:0003993">
    <property type="term" value="F:acid phosphatase activity"/>
    <property type="evidence" value="ECO:0007669"/>
    <property type="project" value="TreeGrafter"/>
</dbReference>
<accession>G2QKX8</accession>
<dbReference type="EC" id="3.1.3.8" evidence="2"/>
<organism evidence="7 8">
    <name type="scientific">Thermothelomyces thermophilus (strain ATCC 42464 / BCRC 31852 / DSM 1799)</name>
    <name type="common">Sporotrichum thermophile</name>
    <dbReference type="NCBI Taxonomy" id="573729"/>
    <lineage>
        <taxon>Eukaryota</taxon>
        <taxon>Fungi</taxon>
        <taxon>Dikarya</taxon>
        <taxon>Ascomycota</taxon>
        <taxon>Pezizomycotina</taxon>
        <taxon>Sordariomycetes</taxon>
        <taxon>Sordariomycetidae</taxon>
        <taxon>Sordariales</taxon>
        <taxon>Chaetomiaceae</taxon>
        <taxon>Thermothelomyces</taxon>
    </lineage>
</organism>
<feature type="disulfide bond" evidence="6">
    <location>
        <begin position="71"/>
        <end position="400"/>
    </location>
</feature>
<dbReference type="RefSeq" id="XP_003665855.1">
    <property type="nucleotide sequence ID" value="XM_003665807.1"/>
</dbReference>
<dbReference type="CDD" id="cd07061">
    <property type="entry name" value="HP_HAP_like"/>
    <property type="match status" value="1"/>
</dbReference>
<dbReference type="KEGG" id="mtm:MYCTH_72932"/>
<protein>
    <recommendedName>
        <fullName evidence="2">3-phytase</fullName>
        <ecNumber evidence="2">3.1.3.8</ecNumber>
    </recommendedName>
</protein>
<keyword evidence="6" id="KW-1015">Disulfide bond</keyword>
<evidence type="ECO:0000256" key="5">
    <source>
        <dbReference type="PIRSR" id="PIRSR000894-1"/>
    </source>
</evidence>
<dbReference type="GO" id="GO:0016158">
    <property type="term" value="F:inositol hexakisphosphate 3-phosphatase activity"/>
    <property type="evidence" value="ECO:0007669"/>
    <property type="project" value="UniProtKB-EC"/>
</dbReference>
<feature type="disulfide bond" evidence="6">
    <location>
        <begin position="434"/>
        <end position="442"/>
    </location>
</feature>
<keyword evidence="8" id="KW-1185">Reference proteome</keyword>
<dbReference type="GeneID" id="11513680"/>